<keyword evidence="2" id="KW-0732">Signal</keyword>
<proteinExistence type="predicted"/>
<evidence type="ECO:0000256" key="1">
    <source>
        <dbReference type="SAM" id="MobiDB-lite"/>
    </source>
</evidence>
<comment type="caution">
    <text evidence="3">The sequence shown here is derived from an EMBL/GenBank/DDBJ whole genome shotgun (WGS) entry which is preliminary data.</text>
</comment>
<dbReference type="EMBL" id="JBBHJZ010000001">
    <property type="protein sequence ID" value="MEJ5976087.1"/>
    <property type="molecule type" value="Genomic_DNA"/>
</dbReference>
<dbReference type="RefSeq" id="WP_339586006.1">
    <property type="nucleotide sequence ID" value="NZ_JBBHJZ010000001.1"/>
</dbReference>
<feature type="compositionally biased region" description="Low complexity" evidence="1">
    <location>
        <begin position="42"/>
        <end position="74"/>
    </location>
</feature>
<evidence type="ECO:0000256" key="2">
    <source>
        <dbReference type="SAM" id="SignalP"/>
    </source>
</evidence>
<protein>
    <recommendedName>
        <fullName evidence="5">Antifreeze glycopeptide polyprotein</fullName>
    </recommendedName>
</protein>
<feature type="signal peptide" evidence="2">
    <location>
        <begin position="1"/>
        <end position="21"/>
    </location>
</feature>
<name>A0ABU8RTK1_9SPHN</name>
<dbReference type="Proteomes" id="UP001361239">
    <property type="component" value="Unassembled WGS sequence"/>
</dbReference>
<accession>A0ABU8RTK1</accession>
<feature type="chain" id="PRO_5046159601" description="Antifreeze glycopeptide polyprotein" evidence="2">
    <location>
        <begin position="22"/>
        <end position="627"/>
    </location>
</feature>
<feature type="region of interest" description="Disordered" evidence="1">
    <location>
        <begin position="29"/>
        <end position="74"/>
    </location>
</feature>
<evidence type="ECO:0000313" key="4">
    <source>
        <dbReference type="Proteomes" id="UP001361239"/>
    </source>
</evidence>
<reference evidence="3 4" key="1">
    <citation type="submission" date="2024-03" db="EMBL/GenBank/DDBJ databases">
        <authorList>
            <person name="Jo J.-H."/>
        </authorList>
    </citation>
    <scope>NUCLEOTIDE SEQUENCE [LARGE SCALE GENOMIC DNA]</scope>
    <source>
        <strain evidence="3 4">PS1R-30</strain>
    </source>
</reference>
<organism evidence="3 4">
    <name type="scientific">Novosphingobium anseongense</name>
    <dbReference type="NCBI Taxonomy" id="3133436"/>
    <lineage>
        <taxon>Bacteria</taxon>
        <taxon>Pseudomonadati</taxon>
        <taxon>Pseudomonadota</taxon>
        <taxon>Alphaproteobacteria</taxon>
        <taxon>Sphingomonadales</taxon>
        <taxon>Sphingomonadaceae</taxon>
        <taxon>Novosphingobium</taxon>
    </lineage>
</organism>
<gene>
    <name evidence="3" type="ORF">WG901_05550</name>
</gene>
<evidence type="ECO:0008006" key="5">
    <source>
        <dbReference type="Google" id="ProtNLM"/>
    </source>
</evidence>
<keyword evidence="4" id="KW-1185">Reference proteome</keyword>
<evidence type="ECO:0000313" key="3">
    <source>
        <dbReference type="EMBL" id="MEJ5976087.1"/>
    </source>
</evidence>
<sequence length="627" mass="65770">MKPLHLLLGTALALTSGWALAQKAPESLLPPGFDEPAPKAQTPRTEPVRTPAPRPATSATSATSAAASPSSTATAVVQPIPVETAPRVSSAAVAAASAKLPSLEELERMTPEQLEEALDLRPKSDIPPAARRSMEQVGLLDQREGGLSPTSLAGQNASLVRAALAGNKGRLVSRWGHILLRRALASRLDAPTQMNPADFAALRAALLVRMGEGDAARALVQDVDTGNYTPDLTRAAFDAYVATADFTGFCPALALQGTTGGDAHWEMAKAICTVFQGDGTAGLAQLDRALNRGQQPRIDVLLAQKYAGAAGRARRAVTIEWDKVEDMTPWRYGLAIAVGLTPPAPLMRGADVRYDYITATAPMVGLPARAAAADRAGAAGILSSQAMIDLYGQIYAADDITGEWSERASLLRDAYVAAEPSARLGAMEQLWSGTADAEQRYARQVLTAYAAARLPVGPDLAAKASDLVASMLAAGLDANALRWSNEAELGSETWALLVLAAPARSQPVSSGSIETFRDGDDSEGTRKSAFLVAGLAGLGRISPEVAKNLAQGMEFDLARQTRWSRLIDQAAEVDNATLVALLAGVGMQGDSWAKMTPLHLYHIVSALNRVGLAAEARMIAAEAVARA</sequence>